<dbReference type="InterPro" id="IPR005561">
    <property type="entry name" value="ANTAR"/>
</dbReference>
<proteinExistence type="predicted"/>
<evidence type="ECO:0000256" key="2">
    <source>
        <dbReference type="ARBA" id="ARBA00022777"/>
    </source>
</evidence>
<dbReference type="PROSITE" id="PS50921">
    <property type="entry name" value="ANTAR"/>
    <property type="match status" value="1"/>
</dbReference>
<keyword evidence="8" id="KW-1185">Reference proteome</keyword>
<dbReference type="SMART" id="SM01012">
    <property type="entry name" value="ANTAR"/>
    <property type="match status" value="1"/>
</dbReference>
<dbReference type="InterPro" id="IPR029016">
    <property type="entry name" value="GAF-like_dom_sf"/>
</dbReference>
<dbReference type="RefSeq" id="WP_270154660.1">
    <property type="nucleotide sequence ID" value="NZ_JAPNNL010000029.1"/>
</dbReference>
<reference evidence="7" key="1">
    <citation type="submission" date="2022-11" db="EMBL/GenBank/DDBJ databases">
        <title>Nonomuraea corallina sp. nov., a new species of the genus Nonomuraea isolated from sea side sediment in Thai sea.</title>
        <authorList>
            <person name="Ngamcharungchit C."/>
            <person name="Matsumoto A."/>
            <person name="Suriyachadkun C."/>
            <person name="Panbangred W."/>
            <person name="Inahashi Y."/>
            <person name="Intra B."/>
        </authorList>
    </citation>
    <scope>NUCLEOTIDE SEQUENCE</scope>
    <source>
        <strain evidence="7">MCN248</strain>
    </source>
</reference>
<dbReference type="SUPFAM" id="SSF55781">
    <property type="entry name" value="GAF domain-like"/>
    <property type="match status" value="1"/>
</dbReference>
<accession>A0ABT4S9J6</accession>
<dbReference type="EMBL" id="JAPNNL010000029">
    <property type="protein sequence ID" value="MDA0633859.1"/>
    <property type="molecule type" value="Genomic_DNA"/>
</dbReference>
<dbReference type="Gene3D" id="3.30.450.40">
    <property type="match status" value="1"/>
</dbReference>
<keyword evidence="2" id="KW-0418">Kinase</keyword>
<evidence type="ECO:0000256" key="4">
    <source>
        <dbReference type="ARBA" id="ARBA00023163"/>
    </source>
</evidence>
<evidence type="ECO:0000256" key="1">
    <source>
        <dbReference type="ARBA" id="ARBA00022679"/>
    </source>
</evidence>
<dbReference type="InterPro" id="IPR011006">
    <property type="entry name" value="CheY-like_superfamily"/>
</dbReference>
<dbReference type="SUPFAM" id="SSF52172">
    <property type="entry name" value="CheY-like"/>
    <property type="match status" value="1"/>
</dbReference>
<evidence type="ECO:0000313" key="8">
    <source>
        <dbReference type="Proteomes" id="UP001144036"/>
    </source>
</evidence>
<evidence type="ECO:0000313" key="7">
    <source>
        <dbReference type="EMBL" id="MDA0633859.1"/>
    </source>
</evidence>
<dbReference type="InterPro" id="IPR036388">
    <property type="entry name" value="WH-like_DNA-bd_sf"/>
</dbReference>
<dbReference type="Gene3D" id="1.10.10.10">
    <property type="entry name" value="Winged helix-like DNA-binding domain superfamily/Winged helix DNA-binding domain"/>
    <property type="match status" value="1"/>
</dbReference>
<dbReference type="Proteomes" id="UP001144036">
    <property type="component" value="Unassembled WGS sequence"/>
</dbReference>
<keyword evidence="3" id="KW-0805">Transcription regulation</keyword>
<organism evidence="7 8">
    <name type="scientific">Nonomuraea corallina</name>
    <dbReference type="NCBI Taxonomy" id="2989783"/>
    <lineage>
        <taxon>Bacteria</taxon>
        <taxon>Bacillati</taxon>
        <taxon>Actinomycetota</taxon>
        <taxon>Actinomycetes</taxon>
        <taxon>Streptosporangiales</taxon>
        <taxon>Streptosporangiaceae</taxon>
        <taxon>Nonomuraea</taxon>
    </lineage>
</organism>
<protein>
    <submittedName>
        <fullName evidence="7">GAF and ANTAR domain-containing protein</fullName>
    </submittedName>
</protein>
<evidence type="ECO:0000256" key="5">
    <source>
        <dbReference type="SAM" id="MobiDB-lite"/>
    </source>
</evidence>
<feature type="region of interest" description="Disordered" evidence="5">
    <location>
        <begin position="213"/>
        <end position="236"/>
    </location>
</feature>
<gene>
    <name evidence="7" type="ORF">OUY22_10550</name>
</gene>
<name>A0ABT4S9J6_9ACTN</name>
<feature type="domain" description="ANTAR" evidence="6">
    <location>
        <begin position="147"/>
        <end position="208"/>
    </location>
</feature>
<dbReference type="InterPro" id="IPR003018">
    <property type="entry name" value="GAF"/>
</dbReference>
<dbReference type="PIRSF" id="PIRSF036625">
    <property type="entry name" value="GAF_ANTAR"/>
    <property type="match status" value="1"/>
</dbReference>
<evidence type="ECO:0000256" key="3">
    <source>
        <dbReference type="ARBA" id="ARBA00023015"/>
    </source>
</evidence>
<dbReference type="InterPro" id="IPR012074">
    <property type="entry name" value="GAF_ANTAR"/>
</dbReference>
<sequence length="236" mass="24378">MDAAFGRSLGEILTVAAGAMPGGPPASLVLAGEDGPRTVASSVPGAAVLDALQFGVGVGPCLEALASGEAVWSDDLAGETRWGGLSAELAAQGVRSVHARPLTFDGRVHGTLNLYAERAGGFPAETLTVSAVTAGQAAVLYDAVRRAARLDEVIAQLREALDKRAVIDQALGIIMARRQCTASAAFDLLRRGSQQRNVKVHQVAADLVEAVTGQPPQPSRFHDPPAACNASRTVPR</sequence>
<keyword evidence="4" id="KW-0804">Transcription</keyword>
<comment type="caution">
    <text evidence="7">The sequence shown here is derived from an EMBL/GenBank/DDBJ whole genome shotgun (WGS) entry which is preliminary data.</text>
</comment>
<evidence type="ECO:0000259" key="6">
    <source>
        <dbReference type="PROSITE" id="PS50921"/>
    </source>
</evidence>
<keyword evidence="1" id="KW-0808">Transferase</keyword>
<dbReference type="Pfam" id="PF03861">
    <property type="entry name" value="ANTAR"/>
    <property type="match status" value="1"/>
</dbReference>
<dbReference type="Pfam" id="PF13185">
    <property type="entry name" value="GAF_2"/>
    <property type="match status" value="1"/>
</dbReference>